<reference evidence="1" key="1">
    <citation type="journal article" date="2012" name="ISME J.">
        <title>Roseobacter clade bacteria are abundant in coastal sediments and encode a novel combination of sulfur oxidation genes.</title>
        <authorList>
            <person name="Lenk S."/>
            <person name="Moraru C."/>
            <person name="Hahnke S."/>
            <person name="Arnds J."/>
            <person name="Richter M."/>
            <person name="Kube M."/>
            <person name="Reinhardt R."/>
            <person name="Brinkhoff T."/>
            <person name="Harder J."/>
            <person name="Amann R."/>
            <person name="Mussmann M."/>
        </authorList>
    </citation>
    <scope>NUCLEOTIDE SEQUENCE</scope>
</reference>
<gene>
    <name evidence="1" type="ORF">ws633F6_0019</name>
</gene>
<proteinExistence type="predicted"/>
<dbReference type="EMBL" id="JQ256785">
    <property type="protein sequence ID" value="AFI78577.1"/>
    <property type="molecule type" value="Genomic_DNA"/>
</dbReference>
<protein>
    <submittedName>
        <fullName evidence="1">Uncharacterized protein</fullName>
    </submittedName>
</protein>
<sequence>MISEEDNDASSAASLIDTVGWNHLSATARRDSVLAALEWNSKKIKKEGYTRYLLNMRDQLINDLNVVHKEIKKK</sequence>
<organism evidence="1">
    <name type="scientific">uncultured bacterium ws633F6</name>
    <dbReference type="NCBI Taxonomy" id="1131832"/>
    <lineage>
        <taxon>Bacteria</taxon>
        <taxon>environmental samples</taxon>
    </lineage>
</organism>
<name>I1X502_9BACT</name>
<accession>I1X502</accession>
<dbReference type="AlphaFoldDB" id="I1X502"/>
<evidence type="ECO:0000313" key="1">
    <source>
        <dbReference type="EMBL" id="AFI78577.1"/>
    </source>
</evidence>